<dbReference type="AlphaFoldDB" id="A0A922HZJ3"/>
<dbReference type="InterPro" id="IPR001623">
    <property type="entry name" value="DnaJ_domain"/>
</dbReference>
<feature type="compositionally biased region" description="Low complexity" evidence="5">
    <location>
        <begin position="42"/>
        <end position="52"/>
    </location>
</feature>
<evidence type="ECO:0000256" key="1">
    <source>
        <dbReference type="ARBA" id="ARBA00006169"/>
    </source>
</evidence>
<sequence>MSNSNNDDKNLYAILGCTEDATIDDIRRNYKKLALKCHPDKQQQQQQQQNLPNDDDDDGQMMIKPEFSQLNQAATILSDSREKFKYDSSLLAQKSPQSIINDEINLNDFYKDDNGHRIYDCRCGGHFRIDHNDSNRSSSSLSQSMIIIDCDSCSLNRFDKMNTKKNDDDLNQMVYYRVSLSSSSSSSIL</sequence>
<dbReference type="CDD" id="cd06257">
    <property type="entry name" value="DnaJ"/>
    <property type="match status" value="1"/>
</dbReference>
<comment type="similarity">
    <text evidence="1">Belongs to the DPH4 family.</text>
</comment>
<accession>A0A922HZJ3</accession>
<evidence type="ECO:0000256" key="3">
    <source>
        <dbReference type="ARBA" id="ARBA00022833"/>
    </source>
</evidence>
<dbReference type="GO" id="GO:0008198">
    <property type="term" value="F:ferrous iron binding"/>
    <property type="evidence" value="ECO:0007669"/>
    <property type="project" value="TreeGrafter"/>
</dbReference>
<dbReference type="Proteomes" id="UP000790347">
    <property type="component" value="Unassembled WGS sequence"/>
</dbReference>
<dbReference type="GO" id="GO:0001671">
    <property type="term" value="F:ATPase activator activity"/>
    <property type="evidence" value="ECO:0007669"/>
    <property type="project" value="TreeGrafter"/>
</dbReference>
<protein>
    <submittedName>
        <fullName evidence="8">Uncharacterized protein</fullName>
    </submittedName>
</protein>
<gene>
    <name evidence="8" type="ORF">DERF_010547</name>
</gene>
<keyword evidence="3" id="KW-0862">Zinc</keyword>
<name>A0A922HZJ3_DERFA</name>
<organism evidence="8 9">
    <name type="scientific">Dermatophagoides farinae</name>
    <name type="common">American house dust mite</name>
    <dbReference type="NCBI Taxonomy" id="6954"/>
    <lineage>
        <taxon>Eukaryota</taxon>
        <taxon>Metazoa</taxon>
        <taxon>Ecdysozoa</taxon>
        <taxon>Arthropoda</taxon>
        <taxon>Chelicerata</taxon>
        <taxon>Arachnida</taxon>
        <taxon>Acari</taxon>
        <taxon>Acariformes</taxon>
        <taxon>Sarcoptiformes</taxon>
        <taxon>Astigmata</taxon>
        <taxon>Psoroptidia</taxon>
        <taxon>Analgoidea</taxon>
        <taxon>Pyroglyphidae</taxon>
        <taxon>Dermatophagoidinae</taxon>
        <taxon>Dermatophagoides</taxon>
    </lineage>
</organism>
<dbReference type="PROSITE" id="PS50076">
    <property type="entry name" value="DNAJ_2"/>
    <property type="match status" value="1"/>
</dbReference>
<dbReference type="SMART" id="SM00271">
    <property type="entry name" value="DnaJ"/>
    <property type="match status" value="1"/>
</dbReference>
<feature type="domain" description="DPH-type MB" evidence="7">
    <location>
        <begin position="100"/>
        <end position="155"/>
    </location>
</feature>
<dbReference type="InterPro" id="IPR036869">
    <property type="entry name" value="J_dom_sf"/>
</dbReference>
<dbReference type="Gene3D" id="3.10.660.10">
    <property type="entry name" value="DPH Zinc finger"/>
    <property type="match status" value="1"/>
</dbReference>
<keyword evidence="2" id="KW-0479">Metal-binding</keyword>
<dbReference type="PRINTS" id="PR00625">
    <property type="entry name" value="JDOMAIN"/>
</dbReference>
<comment type="caution">
    <text evidence="8">The sequence shown here is derived from an EMBL/GenBank/DDBJ whole genome shotgun (WGS) entry which is preliminary data.</text>
</comment>
<dbReference type="InterPro" id="IPR007872">
    <property type="entry name" value="DPH_MB_dom"/>
</dbReference>
<keyword evidence="9" id="KW-1185">Reference proteome</keyword>
<dbReference type="SUPFAM" id="SSF46565">
    <property type="entry name" value="Chaperone J-domain"/>
    <property type="match status" value="1"/>
</dbReference>
<dbReference type="InterPro" id="IPR036671">
    <property type="entry name" value="DPH_MB_sf"/>
</dbReference>
<evidence type="ECO:0000259" key="6">
    <source>
        <dbReference type="PROSITE" id="PS50076"/>
    </source>
</evidence>
<evidence type="ECO:0000313" key="8">
    <source>
        <dbReference type="EMBL" id="KAH9512149.1"/>
    </source>
</evidence>
<dbReference type="PROSITE" id="PS51074">
    <property type="entry name" value="DPH_MB"/>
    <property type="match status" value="1"/>
</dbReference>
<evidence type="ECO:0000313" key="9">
    <source>
        <dbReference type="Proteomes" id="UP000790347"/>
    </source>
</evidence>
<dbReference type="Pfam" id="PF05207">
    <property type="entry name" value="Zn_ribbon_CSL"/>
    <property type="match status" value="1"/>
</dbReference>
<feature type="region of interest" description="Disordered" evidence="5">
    <location>
        <begin position="38"/>
        <end position="61"/>
    </location>
</feature>
<reference evidence="8" key="2">
    <citation type="journal article" date="2022" name="Res Sq">
        <title>Comparative Genomics Reveals Insights into the Divergent Evolution of Astigmatic Mites and Household Pest Adaptations.</title>
        <authorList>
            <person name="Xiong Q."/>
            <person name="Wan A.T.-Y."/>
            <person name="Liu X.-Y."/>
            <person name="Fung C.S.-H."/>
            <person name="Xiao X."/>
            <person name="Malainual N."/>
            <person name="Hou J."/>
            <person name="Wang L."/>
            <person name="Wang M."/>
            <person name="Yang K."/>
            <person name="Cui Y."/>
            <person name="Leung E."/>
            <person name="Nong W."/>
            <person name="Shin S.-K."/>
            <person name="Au S."/>
            <person name="Jeong K.Y."/>
            <person name="Chew F.T."/>
            <person name="Hui J."/>
            <person name="Leung T.F."/>
            <person name="Tungtrongchitr A."/>
            <person name="Zhong N."/>
            <person name="Liu Z."/>
            <person name="Tsui S."/>
        </authorList>
    </citation>
    <scope>NUCLEOTIDE SEQUENCE</scope>
    <source>
        <strain evidence="8">Derf</strain>
        <tissue evidence="8">Whole organism</tissue>
    </source>
</reference>
<evidence type="ECO:0000256" key="4">
    <source>
        <dbReference type="ARBA" id="ARBA00023004"/>
    </source>
</evidence>
<dbReference type="PANTHER" id="PTHR45255:SF1">
    <property type="entry name" value="DNAJ HOMOLOG SUBFAMILY C MEMBER 24"/>
    <property type="match status" value="1"/>
</dbReference>
<reference evidence="8" key="1">
    <citation type="submission" date="2013-05" db="EMBL/GenBank/DDBJ databases">
        <authorList>
            <person name="Yim A.K.Y."/>
            <person name="Chan T.F."/>
            <person name="Ji K.M."/>
            <person name="Liu X.Y."/>
            <person name="Zhou J.W."/>
            <person name="Li R.Q."/>
            <person name="Yang K.Y."/>
            <person name="Li J."/>
            <person name="Li M."/>
            <person name="Law P.T.W."/>
            <person name="Wu Y.L."/>
            <person name="Cai Z.L."/>
            <person name="Qin H."/>
            <person name="Bao Y."/>
            <person name="Leung R.K.K."/>
            <person name="Ng P.K.S."/>
            <person name="Zou J."/>
            <person name="Zhong X.J."/>
            <person name="Ran P.X."/>
            <person name="Zhong N.S."/>
            <person name="Liu Z.G."/>
            <person name="Tsui S.K.W."/>
        </authorList>
    </citation>
    <scope>NUCLEOTIDE SEQUENCE</scope>
    <source>
        <strain evidence="8">Derf</strain>
        <tissue evidence="8">Whole organism</tissue>
    </source>
</reference>
<proteinExistence type="inferred from homology"/>
<dbReference type="Pfam" id="PF00226">
    <property type="entry name" value="DnaJ"/>
    <property type="match status" value="1"/>
</dbReference>
<evidence type="ECO:0000256" key="5">
    <source>
        <dbReference type="SAM" id="MobiDB-lite"/>
    </source>
</evidence>
<keyword evidence="4" id="KW-0408">Iron</keyword>
<evidence type="ECO:0000259" key="7">
    <source>
        <dbReference type="PROSITE" id="PS51074"/>
    </source>
</evidence>
<feature type="domain" description="J" evidence="6">
    <location>
        <begin position="10"/>
        <end position="90"/>
    </location>
</feature>
<dbReference type="Gene3D" id="1.10.287.110">
    <property type="entry name" value="DnaJ domain"/>
    <property type="match status" value="1"/>
</dbReference>
<evidence type="ECO:0000256" key="2">
    <source>
        <dbReference type="ARBA" id="ARBA00022723"/>
    </source>
</evidence>
<dbReference type="PANTHER" id="PTHR45255">
    <property type="entry name" value="DNAJ HOMOLOG SUBFAMILY C MEMBER 24"/>
    <property type="match status" value="1"/>
</dbReference>
<dbReference type="EMBL" id="ASGP02000004">
    <property type="protein sequence ID" value="KAH9512149.1"/>
    <property type="molecule type" value="Genomic_DNA"/>
</dbReference>